<feature type="compositionally biased region" description="Basic and acidic residues" evidence="2">
    <location>
        <begin position="20"/>
        <end position="39"/>
    </location>
</feature>
<feature type="coiled-coil region" evidence="1">
    <location>
        <begin position="282"/>
        <end position="309"/>
    </location>
</feature>
<dbReference type="InParanoid" id="A0A0G4ETI2"/>
<evidence type="ECO:0000256" key="2">
    <source>
        <dbReference type="SAM" id="MobiDB-lite"/>
    </source>
</evidence>
<sequence length="619" mass="67167">MCAEAELTDARGTISALQARPREDHKQREELTDQQSVDKETMEQLVSARADKAAMQRQLADAERTIKTLKDQLECLRTRLAEQEQTIRALFSSGSSPSSGSSVVPSDHLASLASMNGFAATKRMLDELEKQSHIVNRLIASNGGQLHPIGPLDGEIEINVGGTVLCVPRKPLLLPGVSESLIAYLLLHHLDGLPKDTDGRPFLDADPVYMEWLRDEIANVGVADAQGESHEIVLTGDHSTDSSSLFWHELLFDTKTTLGSHLTRETGACEAATNGKDPIDIIKASASDVEAAMADLVEAERELKRFHRAIGPFFKSAAGDDEIKSVRVLGKTVSTTEATLSSIGSDKRLYRTLHSGAPVSSIRPDHLMKVVDFARRQRIAPPGSIVKPPTSTNAKQLRVDTEMYGLKHEPSCSGLAGGGHNFIAKSAEEWGKVIDMTGKHSPTATLIYKSSRDTLGYSSFINKVTGKSGLLFALRDGDTHRFGCFIDGPLAPPDDPTQTNLYKAPLFFFSLSGAYETPIKIELPEESQMVKVAGAQGAAQANNMDWSSNARIGCSPAGVLWLGLARHGPAADLSSCQLWISRDELAEGYSGGYSYYKGTLAQSLDFTCDEMEVWQVQAK</sequence>
<feature type="coiled-coil region" evidence="1">
    <location>
        <begin position="45"/>
        <end position="86"/>
    </location>
</feature>
<dbReference type="PhylomeDB" id="A0A0G4ETI2"/>
<dbReference type="EMBL" id="CDMY01000306">
    <property type="protein sequence ID" value="CEM01621.1"/>
    <property type="molecule type" value="Genomic_DNA"/>
</dbReference>
<dbReference type="Pfam" id="PF07534">
    <property type="entry name" value="TLD"/>
    <property type="match status" value="1"/>
</dbReference>
<dbReference type="AlphaFoldDB" id="A0A0G4ETI2"/>
<evidence type="ECO:0000256" key="1">
    <source>
        <dbReference type="SAM" id="Coils"/>
    </source>
</evidence>
<organism evidence="4 5">
    <name type="scientific">Vitrella brassicaformis (strain CCMP3155)</name>
    <dbReference type="NCBI Taxonomy" id="1169540"/>
    <lineage>
        <taxon>Eukaryota</taxon>
        <taxon>Sar</taxon>
        <taxon>Alveolata</taxon>
        <taxon>Colpodellida</taxon>
        <taxon>Vitrellaceae</taxon>
        <taxon>Vitrella</taxon>
    </lineage>
</organism>
<proteinExistence type="predicted"/>
<reference evidence="4 5" key="1">
    <citation type="submission" date="2014-11" db="EMBL/GenBank/DDBJ databases">
        <authorList>
            <person name="Zhu J."/>
            <person name="Qi W."/>
            <person name="Song R."/>
        </authorList>
    </citation>
    <scope>NUCLEOTIDE SEQUENCE [LARGE SCALE GENOMIC DNA]</scope>
</reference>
<protein>
    <recommendedName>
        <fullName evidence="3">TLDc domain-containing protein</fullName>
    </recommendedName>
</protein>
<feature type="domain" description="TLDc" evidence="3">
    <location>
        <begin position="440"/>
        <end position="617"/>
    </location>
</feature>
<dbReference type="VEuPathDB" id="CryptoDB:Vbra_20825"/>
<accession>A0A0G4ETI2</accession>
<gene>
    <name evidence="4" type="ORF">Vbra_20825</name>
</gene>
<evidence type="ECO:0000313" key="4">
    <source>
        <dbReference type="EMBL" id="CEM01621.1"/>
    </source>
</evidence>
<evidence type="ECO:0000259" key="3">
    <source>
        <dbReference type="Pfam" id="PF07534"/>
    </source>
</evidence>
<dbReference type="InterPro" id="IPR006571">
    <property type="entry name" value="TLDc_dom"/>
</dbReference>
<keyword evidence="1" id="KW-0175">Coiled coil</keyword>
<name>A0A0G4ETI2_VITBC</name>
<evidence type="ECO:0000313" key="5">
    <source>
        <dbReference type="Proteomes" id="UP000041254"/>
    </source>
</evidence>
<feature type="region of interest" description="Disordered" evidence="2">
    <location>
        <begin position="18"/>
        <end position="39"/>
    </location>
</feature>
<keyword evidence="5" id="KW-1185">Reference proteome</keyword>
<dbReference type="Proteomes" id="UP000041254">
    <property type="component" value="Unassembled WGS sequence"/>
</dbReference>